<dbReference type="NCBIfam" id="TIGR01662">
    <property type="entry name" value="HAD-SF-IIIA"/>
    <property type="match status" value="1"/>
</dbReference>
<dbReference type="RefSeq" id="WP_378054351.1">
    <property type="nucleotide sequence ID" value="NZ_JBHMDN010000079.1"/>
</dbReference>
<sequence length="178" mass="19597">MFKRLLPDQIVNTVYDIDLNELHAQGVRGIITDLDNTLVSAKTPLATPQLIGWLDLVRERGFQVVILSNNNDSRVGKFASPLGIPYIPAARKPGGAAFRRALQRMELPAEQAVVVGDQMLTDVLGGRRAGLHTILVTPIAPAEEGWATQINRRIEKVALARLRKKGLWPEQGGRQHGK</sequence>
<protein>
    <submittedName>
        <fullName evidence="1">YqeG family HAD IIIA-type phosphatase</fullName>
    </submittedName>
</protein>
<dbReference type="SUPFAM" id="SSF56784">
    <property type="entry name" value="HAD-like"/>
    <property type="match status" value="1"/>
</dbReference>
<dbReference type="Proteomes" id="UP001596378">
    <property type="component" value="Unassembled WGS sequence"/>
</dbReference>
<dbReference type="CDD" id="cd16416">
    <property type="entry name" value="HAD_BsYqeG-like"/>
    <property type="match status" value="1"/>
</dbReference>
<organism evidence="1 2">
    <name type="scientific">Cohnella cellulosilytica</name>
    <dbReference type="NCBI Taxonomy" id="986710"/>
    <lineage>
        <taxon>Bacteria</taxon>
        <taxon>Bacillati</taxon>
        <taxon>Bacillota</taxon>
        <taxon>Bacilli</taxon>
        <taxon>Bacillales</taxon>
        <taxon>Paenibacillaceae</taxon>
        <taxon>Cohnella</taxon>
    </lineage>
</organism>
<dbReference type="EMBL" id="JBHTAI010000006">
    <property type="protein sequence ID" value="MFC7149286.1"/>
    <property type="molecule type" value="Genomic_DNA"/>
</dbReference>
<reference evidence="2" key="1">
    <citation type="journal article" date="2019" name="Int. J. Syst. Evol. Microbiol.">
        <title>The Global Catalogue of Microorganisms (GCM) 10K type strain sequencing project: providing services to taxonomists for standard genome sequencing and annotation.</title>
        <authorList>
            <consortium name="The Broad Institute Genomics Platform"/>
            <consortium name="The Broad Institute Genome Sequencing Center for Infectious Disease"/>
            <person name="Wu L."/>
            <person name="Ma J."/>
        </authorList>
    </citation>
    <scope>NUCLEOTIDE SEQUENCE [LARGE SCALE GENOMIC DNA]</scope>
    <source>
        <strain evidence="2">KCTC 12907</strain>
    </source>
</reference>
<comment type="caution">
    <text evidence="1">The sequence shown here is derived from an EMBL/GenBank/DDBJ whole genome shotgun (WGS) entry which is preliminary data.</text>
</comment>
<name>A0ABW2F7V5_9BACL</name>
<dbReference type="InterPro" id="IPR006549">
    <property type="entry name" value="HAD-SF_hydro_IIIA"/>
</dbReference>
<dbReference type="InterPro" id="IPR023214">
    <property type="entry name" value="HAD_sf"/>
</dbReference>
<gene>
    <name evidence="1" type="ORF">ACFQMJ_12185</name>
</gene>
<dbReference type="PANTHER" id="PTHR19288:SF25">
    <property type="entry name" value="PHOSPHATIDYLGLYCEROPHOSPHATASE GEP4, MITOCHONDRIAL"/>
    <property type="match status" value="1"/>
</dbReference>
<dbReference type="InterPro" id="IPR006439">
    <property type="entry name" value="HAD-SF_hydro_IA"/>
</dbReference>
<proteinExistence type="predicted"/>
<dbReference type="Pfam" id="PF13242">
    <property type="entry name" value="Hydrolase_like"/>
    <property type="match status" value="1"/>
</dbReference>
<dbReference type="NCBIfam" id="TIGR01509">
    <property type="entry name" value="HAD-SF-IA-v3"/>
    <property type="match status" value="1"/>
</dbReference>
<evidence type="ECO:0000313" key="2">
    <source>
        <dbReference type="Proteomes" id="UP001596378"/>
    </source>
</evidence>
<dbReference type="InterPro" id="IPR010021">
    <property type="entry name" value="PGPP1/Gep4"/>
</dbReference>
<dbReference type="Gene3D" id="3.40.50.1000">
    <property type="entry name" value="HAD superfamily/HAD-like"/>
    <property type="match status" value="1"/>
</dbReference>
<dbReference type="NCBIfam" id="TIGR01668">
    <property type="entry name" value="YqeG_hyp_ppase"/>
    <property type="match status" value="1"/>
</dbReference>
<dbReference type="PANTHER" id="PTHR19288">
    <property type="entry name" value="4-NITROPHENYLPHOSPHATASE-RELATED"/>
    <property type="match status" value="1"/>
</dbReference>
<accession>A0ABW2F7V5</accession>
<keyword evidence="2" id="KW-1185">Reference proteome</keyword>
<dbReference type="InterPro" id="IPR036412">
    <property type="entry name" value="HAD-like_sf"/>
</dbReference>
<evidence type="ECO:0000313" key="1">
    <source>
        <dbReference type="EMBL" id="MFC7149286.1"/>
    </source>
</evidence>